<dbReference type="GO" id="GO:0016301">
    <property type="term" value="F:kinase activity"/>
    <property type="evidence" value="ECO:0007669"/>
    <property type="project" value="UniProtKB-KW"/>
</dbReference>
<evidence type="ECO:0000313" key="4">
    <source>
        <dbReference type="EMBL" id="SDJ25126.1"/>
    </source>
</evidence>
<dbReference type="GO" id="GO:0016791">
    <property type="term" value="F:phosphatase activity"/>
    <property type="evidence" value="ECO:0007669"/>
    <property type="project" value="TreeGrafter"/>
</dbReference>
<dbReference type="CDD" id="cd00156">
    <property type="entry name" value="REC"/>
    <property type="match status" value="1"/>
</dbReference>
<dbReference type="InterPro" id="IPR011006">
    <property type="entry name" value="CheY-like_superfamily"/>
</dbReference>
<dbReference type="InterPro" id="IPR001789">
    <property type="entry name" value="Sig_transdc_resp-reg_receiver"/>
</dbReference>
<dbReference type="SMART" id="SM00331">
    <property type="entry name" value="PP2C_SIG"/>
    <property type="match status" value="1"/>
</dbReference>
<evidence type="ECO:0000256" key="2">
    <source>
        <dbReference type="PROSITE-ProRule" id="PRU00169"/>
    </source>
</evidence>
<keyword evidence="1" id="KW-0378">Hydrolase</keyword>
<name>A0A1G8S7G9_9GAMM</name>
<dbReference type="InterPro" id="IPR003594">
    <property type="entry name" value="HATPase_dom"/>
</dbReference>
<dbReference type="Gene3D" id="3.30.565.10">
    <property type="entry name" value="Histidine kinase-like ATPase, C-terminal domain"/>
    <property type="match status" value="1"/>
</dbReference>
<dbReference type="PANTHER" id="PTHR43156">
    <property type="entry name" value="STAGE II SPORULATION PROTEIN E-RELATED"/>
    <property type="match status" value="1"/>
</dbReference>
<dbReference type="SUPFAM" id="SSF81606">
    <property type="entry name" value="PP2C-like"/>
    <property type="match status" value="1"/>
</dbReference>
<evidence type="ECO:0000256" key="1">
    <source>
        <dbReference type="ARBA" id="ARBA00022801"/>
    </source>
</evidence>
<accession>A0A1G8S7G9</accession>
<dbReference type="Pfam" id="PF13581">
    <property type="entry name" value="HATPase_c_2"/>
    <property type="match status" value="1"/>
</dbReference>
<dbReference type="Gene3D" id="3.40.50.2300">
    <property type="match status" value="1"/>
</dbReference>
<evidence type="ECO:0000313" key="5">
    <source>
        <dbReference type="Proteomes" id="UP000199527"/>
    </source>
</evidence>
<dbReference type="AlphaFoldDB" id="A0A1G8S7G9"/>
<dbReference type="Gene3D" id="3.60.40.10">
    <property type="entry name" value="PPM-type phosphatase domain"/>
    <property type="match status" value="1"/>
</dbReference>
<feature type="domain" description="Response regulatory" evidence="3">
    <location>
        <begin position="143"/>
        <end position="258"/>
    </location>
</feature>
<dbReference type="OrthoDB" id="9811749at2"/>
<dbReference type="InterPro" id="IPR001932">
    <property type="entry name" value="PPM-type_phosphatase-like_dom"/>
</dbReference>
<dbReference type="InterPro" id="IPR052016">
    <property type="entry name" value="Bact_Sigma-Reg"/>
</dbReference>
<protein>
    <submittedName>
        <fullName evidence="4">Histidine kinase-like ATPase domain-containing protein</fullName>
    </submittedName>
</protein>
<dbReference type="GO" id="GO:0000160">
    <property type="term" value="P:phosphorelay signal transduction system"/>
    <property type="evidence" value="ECO:0007669"/>
    <property type="project" value="InterPro"/>
</dbReference>
<dbReference type="RefSeq" id="WP_090365001.1">
    <property type="nucleotide sequence ID" value="NZ_FNEM01000006.1"/>
</dbReference>
<dbReference type="Proteomes" id="UP000199527">
    <property type="component" value="Unassembled WGS sequence"/>
</dbReference>
<keyword evidence="4" id="KW-0418">Kinase</keyword>
<keyword evidence="4" id="KW-0808">Transferase</keyword>
<dbReference type="SUPFAM" id="SSF52172">
    <property type="entry name" value="CheY-like"/>
    <property type="match status" value="1"/>
</dbReference>
<reference evidence="5" key="1">
    <citation type="submission" date="2016-10" db="EMBL/GenBank/DDBJ databases">
        <authorList>
            <person name="Varghese N."/>
            <person name="Submissions S."/>
        </authorList>
    </citation>
    <scope>NUCLEOTIDE SEQUENCE [LARGE SCALE GENOMIC DNA]</scope>
    <source>
        <strain evidence="5">DSM 23317</strain>
    </source>
</reference>
<dbReference type="Pfam" id="PF00072">
    <property type="entry name" value="Response_reg"/>
    <property type="match status" value="1"/>
</dbReference>
<evidence type="ECO:0000259" key="3">
    <source>
        <dbReference type="PROSITE" id="PS50110"/>
    </source>
</evidence>
<keyword evidence="2" id="KW-0597">Phosphoprotein</keyword>
<keyword evidence="5" id="KW-1185">Reference proteome</keyword>
<proteinExistence type="predicted"/>
<dbReference type="InterPro" id="IPR036457">
    <property type="entry name" value="PPM-type-like_dom_sf"/>
</dbReference>
<dbReference type="EMBL" id="FNEM01000006">
    <property type="protein sequence ID" value="SDJ25126.1"/>
    <property type="molecule type" value="Genomic_DNA"/>
</dbReference>
<dbReference type="PROSITE" id="PS50110">
    <property type="entry name" value="RESPONSE_REGULATORY"/>
    <property type="match status" value="1"/>
</dbReference>
<feature type="modified residue" description="4-aspartylphosphate" evidence="2">
    <location>
        <position position="191"/>
    </location>
</feature>
<gene>
    <name evidence="4" type="ORF">SAMN04488540_10691</name>
</gene>
<organism evidence="4 5">
    <name type="scientific">Ferrimonas sediminum</name>
    <dbReference type="NCBI Taxonomy" id="718193"/>
    <lineage>
        <taxon>Bacteria</taxon>
        <taxon>Pseudomonadati</taxon>
        <taxon>Pseudomonadota</taxon>
        <taxon>Gammaproteobacteria</taxon>
        <taxon>Alteromonadales</taxon>
        <taxon>Ferrimonadaceae</taxon>
        <taxon>Ferrimonas</taxon>
    </lineage>
</organism>
<dbReference type="Pfam" id="PF07228">
    <property type="entry name" value="SpoIIE"/>
    <property type="match status" value="1"/>
</dbReference>
<dbReference type="PANTHER" id="PTHR43156:SF2">
    <property type="entry name" value="STAGE II SPORULATION PROTEIN E"/>
    <property type="match status" value="1"/>
</dbReference>
<dbReference type="SMART" id="SM00448">
    <property type="entry name" value="REC"/>
    <property type="match status" value="1"/>
</dbReference>
<sequence>MKALMLKLDVTPTNAGVRQARIALGEGMRSLGLAEWVTDPVLTALSEYLANLLGHTRCPPSVVQINLYRRPGALYVVQIKDNGSPFMALNKRLREAMNQPLAFAESAMGLGLISHCVPGAHYRWHHEANLFELPFHDRPTAANILVIDDDRSQLAVINAWLSPRYRVISCTSVSQAQRWLDQEPIDLVLSDLHMPDRDGLALRHWLSTRPERAALPFLAMSSDADGERMAELASCGIDEVLTKPLSGRRLQQSIERALIRHRQLRQISEDRLARQLTQPLSPSCPANTAALSFCLRHQPKTLGGGDLLIDQHQTDGTRMLLLVDSQGHGVSAKLIAHTTCGLIHSMLSQHPWRPGALLARLSDALECCAHVPDAAATALVCLIETDGSLALAAAGHPPPRLLGPGINQDLQVEGPLLGLAKNQEYQEFSYRFDDNSRLLFYTDGWQERFLTFPEIGFQEDPETMIEVLWRKGEGAFMDDATLLLVGLAKRELHDGQPHSTRVID</sequence>
<dbReference type="InterPro" id="IPR036890">
    <property type="entry name" value="HATPase_C_sf"/>
</dbReference>